<protein>
    <submittedName>
        <fullName evidence="1">Uncharacterized protein</fullName>
    </submittedName>
</protein>
<dbReference type="EMBL" id="CM044704">
    <property type="protein sequence ID" value="KAI5665413.1"/>
    <property type="molecule type" value="Genomic_DNA"/>
</dbReference>
<keyword evidence="2" id="KW-1185">Reference proteome</keyword>
<comment type="caution">
    <text evidence="1">The sequence shown here is derived from an EMBL/GenBank/DDBJ whole genome shotgun (WGS) entry which is preliminary data.</text>
</comment>
<organism evidence="1 2">
    <name type="scientific">Catharanthus roseus</name>
    <name type="common">Madagascar periwinkle</name>
    <name type="synonym">Vinca rosea</name>
    <dbReference type="NCBI Taxonomy" id="4058"/>
    <lineage>
        <taxon>Eukaryota</taxon>
        <taxon>Viridiplantae</taxon>
        <taxon>Streptophyta</taxon>
        <taxon>Embryophyta</taxon>
        <taxon>Tracheophyta</taxon>
        <taxon>Spermatophyta</taxon>
        <taxon>Magnoliopsida</taxon>
        <taxon>eudicotyledons</taxon>
        <taxon>Gunneridae</taxon>
        <taxon>Pentapetalae</taxon>
        <taxon>asterids</taxon>
        <taxon>lamiids</taxon>
        <taxon>Gentianales</taxon>
        <taxon>Apocynaceae</taxon>
        <taxon>Rauvolfioideae</taxon>
        <taxon>Vinceae</taxon>
        <taxon>Catharanthinae</taxon>
        <taxon>Catharanthus</taxon>
    </lineage>
</organism>
<dbReference type="Proteomes" id="UP001060085">
    <property type="component" value="Linkage Group LG04"/>
</dbReference>
<gene>
    <name evidence="1" type="ORF">M9H77_15266</name>
</gene>
<name>A0ACC0AWQ3_CATRO</name>
<sequence>MERREAKRIRKPTKRYIEETSDVGSRESNGRLVSLVELGKRIAHQEESTRSEGMNTSQSQNLEACSSSQGRSIGIDASTSGGSITKPDFSMLKGEICLDNLSIKDLQETFKATFGRETSVKDKQWLKRRIAMGLTNSCDFSTTTFIIEDNRVVKMFKGETSKSSAASEDLIAEAGNETSGGLTDVCDKEINVHSDSDAKRPESSLLECNSVGEDPNVEQRVAKRVRKPTKRYIEEISEGESRESSGRMITLVRSSENGQQSAKSVARPFQHSQQEGRPTVTRQDSFGGSGVQVPFVSRVRRSRPRENFMTLAKLQLDDIGTSTKVVKKAFEEPARMAHDDAGNNVLKASLSPKWIGQPLIAVSEEGKHHPERIVEHENDMELKSINSFGYKSDDSNVVNMPAPMGGMRRKHHRPWSLTEVVKLVEGVARYGAGRWSEIKRLAFASYSYRTSVDLKDKWRNLLRASLTQLPAENGMQNSRKHASIPIPAPILLRVRELAETQAQVPPNISSSKFAGHSGGTDRNSQETRPGYL</sequence>
<evidence type="ECO:0000313" key="2">
    <source>
        <dbReference type="Proteomes" id="UP001060085"/>
    </source>
</evidence>
<proteinExistence type="predicted"/>
<accession>A0ACC0AWQ3</accession>
<reference evidence="2" key="1">
    <citation type="journal article" date="2023" name="Nat. Plants">
        <title>Single-cell RNA sequencing provides a high-resolution roadmap for understanding the multicellular compartmentation of specialized metabolism.</title>
        <authorList>
            <person name="Sun S."/>
            <person name="Shen X."/>
            <person name="Li Y."/>
            <person name="Li Y."/>
            <person name="Wang S."/>
            <person name="Li R."/>
            <person name="Zhang H."/>
            <person name="Shen G."/>
            <person name="Guo B."/>
            <person name="Wei J."/>
            <person name="Xu J."/>
            <person name="St-Pierre B."/>
            <person name="Chen S."/>
            <person name="Sun C."/>
        </authorList>
    </citation>
    <scope>NUCLEOTIDE SEQUENCE [LARGE SCALE GENOMIC DNA]</scope>
</reference>
<evidence type="ECO:0000313" key="1">
    <source>
        <dbReference type="EMBL" id="KAI5665413.1"/>
    </source>
</evidence>